<dbReference type="GO" id="GO:0003700">
    <property type="term" value="F:DNA-binding transcription factor activity"/>
    <property type="evidence" value="ECO:0007669"/>
    <property type="project" value="InterPro"/>
</dbReference>
<dbReference type="PANTHER" id="PTHR30146">
    <property type="entry name" value="LACI-RELATED TRANSCRIPTIONAL REPRESSOR"/>
    <property type="match status" value="1"/>
</dbReference>
<dbReference type="FunFam" id="1.10.10.10:FF:000079">
    <property type="entry name" value="GntR family transcriptional regulator"/>
    <property type="match status" value="1"/>
</dbReference>
<comment type="caution">
    <text evidence="6">The sequence shown here is derived from an EMBL/GenBank/DDBJ whole genome shotgun (WGS) entry which is preliminary data.</text>
</comment>
<dbReference type="InterPro" id="IPR046335">
    <property type="entry name" value="LacI/GalR-like_sensor"/>
</dbReference>
<dbReference type="PRINTS" id="PR00035">
    <property type="entry name" value="HTHGNTR"/>
</dbReference>
<dbReference type="RefSeq" id="WP_116064613.1">
    <property type="nucleotide sequence ID" value="NZ_QRDZ01000035.1"/>
</dbReference>
<dbReference type="EMBL" id="QRDZ01000035">
    <property type="protein sequence ID" value="RED57924.1"/>
    <property type="molecule type" value="Genomic_DNA"/>
</dbReference>
<dbReference type="Gene3D" id="1.10.10.10">
    <property type="entry name" value="Winged helix-like DNA-binding domain superfamily/Winged helix DNA-binding domain"/>
    <property type="match status" value="1"/>
</dbReference>
<dbReference type="GO" id="GO:0000976">
    <property type="term" value="F:transcription cis-regulatory region binding"/>
    <property type="evidence" value="ECO:0007669"/>
    <property type="project" value="TreeGrafter"/>
</dbReference>
<dbReference type="Pfam" id="PF00392">
    <property type="entry name" value="GntR"/>
    <property type="match status" value="1"/>
</dbReference>
<dbReference type="PROSITE" id="PS50949">
    <property type="entry name" value="HTH_GNTR"/>
    <property type="match status" value="1"/>
</dbReference>
<evidence type="ECO:0000256" key="2">
    <source>
        <dbReference type="ARBA" id="ARBA00023015"/>
    </source>
</evidence>
<dbReference type="SUPFAM" id="SSF53822">
    <property type="entry name" value="Periplasmic binding protein-like I"/>
    <property type="match status" value="1"/>
</dbReference>
<dbReference type="InterPro" id="IPR000524">
    <property type="entry name" value="Tscrpt_reg_HTH_GntR"/>
</dbReference>
<proteinExistence type="predicted"/>
<accession>A0A3D9I813</accession>
<evidence type="ECO:0000313" key="6">
    <source>
        <dbReference type="EMBL" id="RED57924.1"/>
    </source>
</evidence>
<keyword evidence="7" id="KW-1185">Reference proteome</keyword>
<dbReference type="InterPro" id="IPR036390">
    <property type="entry name" value="WH_DNA-bd_sf"/>
</dbReference>
<dbReference type="CDD" id="cd06267">
    <property type="entry name" value="PBP1_LacI_sugar_binding-like"/>
    <property type="match status" value="1"/>
</dbReference>
<organism evidence="6 7">
    <name type="scientific">Cohnella phaseoli</name>
    <dbReference type="NCBI Taxonomy" id="456490"/>
    <lineage>
        <taxon>Bacteria</taxon>
        <taxon>Bacillati</taxon>
        <taxon>Bacillota</taxon>
        <taxon>Bacilli</taxon>
        <taxon>Bacillales</taxon>
        <taxon>Paenibacillaceae</taxon>
        <taxon>Cohnella</taxon>
    </lineage>
</organism>
<evidence type="ECO:0000313" key="7">
    <source>
        <dbReference type="Proteomes" id="UP000256977"/>
    </source>
</evidence>
<keyword evidence="4" id="KW-0804">Transcription</keyword>
<evidence type="ECO:0000256" key="3">
    <source>
        <dbReference type="ARBA" id="ARBA00023125"/>
    </source>
</evidence>
<dbReference type="SMART" id="SM00345">
    <property type="entry name" value="HTH_GNTR"/>
    <property type="match status" value="1"/>
</dbReference>
<dbReference type="CDD" id="cd07377">
    <property type="entry name" value="WHTH_GntR"/>
    <property type="match status" value="1"/>
</dbReference>
<dbReference type="AlphaFoldDB" id="A0A3D9I813"/>
<dbReference type="OrthoDB" id="9799482at2"/>
<protein>
    <submittedName>
        <fullName evidence="6">GntR family transcriptional regulator of arabinose operon</fullName>
    </submittedName>
</protein>
<gene>
    <name evidence="6" type="ORF">DFP98_13519</name>
</gene>
<evidence type="ECO:0000256" key="4">
    <source>
        <dbReference type="ARBA" id="ARBA00023163"/>
    </source>
</evidence>
<keyword evidence="1" id="KW-0678">Repressor</keyword>
<dbReference type="Proteomes" id="UP000256977">
    <property type="component" value="Unassembled WGS sequence"/>
</dbReference>
<name>A0A3D9I813_9BACL</name>
<dbReference type="InterPro" id="IPR036388">
    <property type="entry name" value="WH-like_DNA-bd_sf"/>
</dbReference>
<keyword evidence="3" id="KW-0238">DNA-binding</keyword>
<dbReference type="SUPFAM" id="SSF46785">
    <property type="entry name" value="Winged helix' DNA-binding domain"/>
    <property type="match status" value="1"/>
</dbReference>
<sequence length="390" mass="43363">MTKSSRRVPLYTQIRQYVKDQIDQQIWKPGDKLPSEIELAEQFSVSRVTIKSALTALVEEGLIFRIQGKGSFVSTDSAGESIIYYPSSDTPKPQLVAFLLPNLTGSFVTKLMQETEQELVKHGFKMLYCGTHNSQEMEKKVLSEVLQLGVKGIIIFPVDGESYNEEILRLKLNQFPFVVLDRYFRGIETNSVSIDNVEGGRMAVNKLVELGHSRIGFISSKIAGTSSIEDRLAGYEKGLSEHHFPVDHQLRLTNLDADKLNLVLNEGVVDEDSLQAIRSFIASRPDMTAVFALNLAIGLTTIKAVASLGLRIPEDFSIIFFDQYEMASFSAIPPTCVIQDEKAISVAAVRLLLESMQDPARSNTRITLPPKLIERNSCAAPKVREQASAH</sequence>
<evidence type="ECO:0000256" key="1">
    <source>
        <dbReference type="ARBA" id="ARBA00022491"/>
    </source>
</evidence>
<dbReference type="PANTHER" id="PTHR30146:SF95">
    <property type="entry name" value="RIBOSE OPERON REPRESSOR"/>
    <property type="match status" value="1"/>
</dbReference>
<feature type="domain" description="HTH gntR-type" evidence="5">
    <location>
        <begin position="8"/>
        <end position="76"/>
    </location>
</feature>
<dbReference type="InterPro" id="IPR028082">
    <property type="entry name" value="Peripla_BP_I"/>
</dbReference>
<dbReference type="Pfam" id="PF13377">
    <property type="entry name" value="Peripla_BP_3"/>
    <property type="match status" value="1"/>
</dbReference>
<evidence type="ECO:0000259" key="5">
    <source>
        <dbReference type="PROSITE" id="PS50949"/>
    </source>
</evidence>
<dbReference type="Gene3D" id="3.40.50.2300">
    <property type="match status" value="2"/>
</dbReference>
<reference evidence="6 7" key="1">
    <citation type="submission" date="2018-07" db="EMBL/GenBank/DDBJ databases">
        <title>Genomic Encyclopedia of Type Strains, Phase III (KMG-III): the genomes of soil and plant-associated and newly described type strains.</title>
        <authorList>
            <person name="Whitman W."/>
        </authorList>
    </citation>
    <scope>NUCLEOTIDE SEQUENCE [LARGE SCALE GENOMIC DNA]</scope>
    <source>
        <strain evidence="6 7">CECT 7287</strain>
    </source>
</reference>
<keyword evidence="2" id="KW-0805">Transcription regulation</keyword>